<evidence type="ECO:0000256" key="4">
    <source>
        <dbReference type="PIRSR" id="PIRSR000103-1"/>
    </source>
</evidence>
<dbReference type="SUPFAM" id="SSF51735">
    <property type="entry name" value="NAD(P)-binding Rossmann-fold domains"/>
    <property type="match status" value="1"/>
</dbReference>
<dbReference type="InterPro" id="IPR006115">
    <property type="entry name" value="6PGDH_NADP-bd"/>
</dbReference>
<sequence>MSLPHVALVGSGAMGAGMGHRLLEAGHPLSVYNRTPAKVASLVEAGARAATSPQAAADTPIVLLSLSDESAVEQVLFEAMLPELRRGTVVVDTTTTSPLYARMAATRLSAAGIARVEACVLGNPAMARSGGLRIFTAGEHDEVEAAGGLLGVLGQDIRYLGSAGAAATMKLAFNLLLGVQTVGFTEAISYGVSAGLDRDLLIDVIANSGFSSPVLAFRAAFMRERCYEPAAFKARLMEKDLRLAANDAMARGIYLPLTEGAGDLMADAVAAGLGDQDAAVISELPKRRLGASLPPKNGATR</sequence>
<feature type="active site" evidence="4">
    <location>
        <position position="170"/>
    </location>
</feature>
<dbReference type="Pfam" id="PF03446">
    <property type="entry name" value="NAD_binding_2"/>
    <property type="match status" value="1"/>
</dbReference>
<dbReference type="PANTHER" id="PTHR43060:SF15">
    <property type="entry name" value="3-HYDROXYISOBUTYRATE DEHYDROGENASE-LIKE 1, MITOCHONDRIAL-RELATED"/>
    <property type="match status" value="1"/>
</dbReference>
<dbReference type="Gene3D" id="3.40.50.720">
    <property type="entry name" value="NAD(P)-binding Rossmann-like Domain"/>
    <property type="match status" value="1"/>
</dbReference>
<organism evidence="7 8">
    <name type="scientific">Nonomuraea mesophila</name>
    <dbReference type="NCBI Taxonomy" id="2530382"/>
    <lineage>
        <taxon>Bacteria</taxon>
        <taxon>Bacillati</taxon>
        <taxon>Actinomycetota</taxon>
        <taxon>Actinomycetes</taxon>
        <taxon>Streptosporangiales</taxon>
        <taxon>Streptosporangiaceae</taxon>
        <taxon>Nonomuraea</taxon>
    </lineage>
</organism>
<dbReference type="SUPFAM" id="SSF48179">
    <property type="entry name" value="6-phosphogluconate dehydrogenase C-terminal domain-like"/>
    <property type="match status" value="1"/>
</dbReference>
<evidence type="ECO:0000256" key="3">
    <source>
        <dbReference type="ARBA" id="ARBA00023027"/>
    </source>
</evidence>
<dbReference type="AlphaFoldDB" id="A0A4R5FRV0"/>
<evidence type="ECO:0000256" key="2">
    <source>
        <dbReference type="ARBA" id="ARBA00023002"/>
    </source>
</evidence>
<dbReference type="PANTHER" id="PTHR43060">
    <property type="entry name" value="3-HYDROXYISOBUTYRATE DEHYDROGENASE-LIKE 1, MITOCHONDRIAL-RELATED"/>
    <property type="match status" value="1"/>
</dbReference>
<comment type="similarity">
    <text evidence="1">Belongs to the HIBADH-related family.</text>
</comment>
<dbReference type="Gene3D" id="1.10.1040.10">
    <property type="entry name" value="N-(1-d-carboxylethyl)-l-norvaline Dehydrogenase, domain 2"/>
    <property type="match status" value="1"/>
</dbReference>
<evidence type="ECO:0000313" key="7">
    <source>
        <dbReference type="EMBL" id="TDE55931.1"/>
    </source>
</evidence>
<dbReference type="Pfam" id="PF14833">
    <property type="entry name" value="NAD_binding_11"/>
    <property type="match status" value="1"/>
</dbReference>
<dbReference type="Proteomes" id="UP000295136">
    <property type="component" value="Unassembled WGS sequence"/>
</dbReference>
<name>A0A4R5FRV0_9ACTN</name>
<evidence type="ECO:0000259" key="5">
    <source>
        <dbReference type="Pfam" id="PF03446"/>
    </source>
</evidence>
<dbReference type="InterPro" id="IPR015815">
    <property type="entry name" value="HIBADH-related"/>
</dbReference>
<dbReference type="InterPro" id="IPR029154">
    <property type="entry name" value="HIBADH-like_NADP-bd"/>
</dbReference>
<protein>
    <submittedName>
        <fullName evidence="7">NAD(P)-dependent oxidoreductase</fullName>
    </submittedName>
</protein>
<dbReference type="InterPro" id="IPR013328">
    <property type="entry name" value="6PGD_dom2"/>
</dbReference>
<keyword evidence="2" id="KW-0560">Oxidoreductase</keyword>
<evidence type="ECO:0000313" key="8">
    <source>
        <dbReference type="Proteomes" id="UP000295136"/>
    </source>
</evidence>
<dbReference type="PIRSF" id="PIRSF000103">
    <property type="entry name" value="HIBADH"/>
    <property type="match status" value="1"/>
</dbReference>
<dbReference type="InterPro" id="IPR036291">
    <property type="entry name" value="NAD(P)-bd_dom_sf"/>
</dbReference>
<feature type="domain" description="3-hydroxyisobutyrate dehydrogenase-like NAD-binding" evidence="6">
    <location>
        <begin position="164"/>
        <end position="280"/>
    </location>
</feature>
<dbReference type="EMBL" id="SMLD01000025">
    <property type="protein sequence ID" value="TDE55931.1"/>
    <property type="molecule type" value="Genomic_DNA"/>
</dbReference>
<reference evidence="7 8" key="1">
    <citation type="submission" date="2019-03" db="EMBL/GenBank/DDBJ databases">
        <title>Draft genome sequences of novel Actinobacteria.</title>
        <authorList>
            <person name="Sahin N."/>
            <person name="Ay H."/>
            <person name="Saygin H."/>
        </authorList>
    </citation>
    <scope>NUCLEOTIDE SEQUENCE [LARGE SCALE GENOMIC DNA]</scope>
    <source>
        <strain evidence="7 8">6K102</strain>
    </source>
</reference>
<accession>A0A4R5FRV0</accession>
<feature type="domain" description="6-phosphogluconate dehydrogenase NADP-binding" evidence="5">
    <location>
        <begin position="6"/>
        <end position="161"/>
    </location>
</feature>
<dbReference type="InterPro" id="IPR008927">
    <property type="entry name" value="6-PGluconate_DH-like_C_sf"/>
</dbReference>
<proteinExistence type="inferred from homology"/>
<keyword evidence="3" id="KW-0520">NAD</keyword>
<gene>
    <name evidence="7" type="ORF">E1295_12570</name>
</gene>
<evidence type="ECO:0000256" key="1">
    <source>
        <dbReference type="ARBA" id="ARBA00009080"/>
    </source>
</evidence>
<dbReference type="GO" id="GO:0051287">
    <property type="term" value="F:NAD binding"/>
    <property type="evidence" value="ECO:0007669"/>
    <property type="project" value="InterPro"/>
</dbReference>
<dbReference type="GO" id="GO:0016491">
    <property type="term" value="F:oxidoreductase activity"/>
    <property type="evidence" value="ECO:0007669"/>
    <property type="project" value="UniProtKB-KW"/>
</dbReference>
<dbReference type="GO" id="GO:0050661">
    <property type="term" value="F:NADP binding"/>
    <property type="evidence" value="ECO:0007669"/>
    <property type="project" value="InterPro"/>
</dbReference>
<comment type="caution">
    <text evidence="7">The sequence shown here is derived from an EMBL/GenBank/DDBJ whole genome shotgun (WGS) entry which is preliminary data.</text>
</comment>
<evidence type="ECO:0000259" key="6">
    <source>
        <dbReference type="Pfam" id="PF14833"/>
    </source>
</evidence>
<keyword evidence="8" id="KW-1185">Reference proteome</keyword>
<dbReference type="RefSeq" id="WP_132630434.1">
    <property type="nucleotide sequence ID" value="NZ_SMLD01000025.1"/>
</dbReference>